<dbReference type="GO" id="GO:0032259">
    <property type="term" value="P:methylation"/>
    <property type="evidence" value="ECO:0007669"/>
    <property type="project" value="UniProtKB-KW"/>
</dbReference>
<evidence type="ECO:0000256" key="1">
    <source>
        <dbReference type="ARBA" id="ARBA00022603"/>
    </source>
</evidence>
<dbReference type="FunFam" id="3.40.50.150:FF:000103">
    <property type="entry name" value="SABATH methyltransferase 1"/>
    <property type="match status" value="1"/>
</dbReference>
<keyword evidence="1" id="KW-0489">Methyltransferase</keyword>
<dbReference type="FunCoup" id="A0A7N2L7I3">
    <property type="interactions" value="97"/>
</dbReference>
<dbReference type="SUPFAM" id="SSF53335">
    <property type="entry name" value="S-adenosyl-L-methionine-dependent methyltransferases"/>
    <property type="match status" value="1"/>
</dbReference>
<accession>A0A7N2L7I3</accession>
<dbReference type="OrthoDB" id="1523883at2759"/>
<dbReference type="AlphaFoldDB" id="A0A7N2L7I3"/>
<dbReference type="Pfam" id="PF03492">
    <property type="entry name" value="Methyltransf_7"/>
    <property type="match status" value="1"/>
</dbReference>
<dbReference type="Gramene" id="QL03p037026:mrna">
    <property type="protein sequence ID" value="QL03p037026:mrna"/>
    <property type="gene ID" value="QL03p037026"/>
</dbReference>
<name>A0A7N2L7I3_QUELO</name>
<dbReference type="KEGG" id="qlo:115981805"/>
<evidence type="ECO:0000256" key="4">
    <source>
        <dbReference type="ARBA" id="ARBA00022842"/>
    </source>
</evidence>
<dbReference type="EMBL" id="LRBV02000003">
    <property type="status" value="NOT_ANNOTATED_CDS"/>
    <property type="molecule type" value="Genomic_DNA"/>
</dbReference>
<dbReference type="Gene3D" id="3.40.50.150">
    <property type="entry name" value="Vaccinia Virus protein VP39"/>
    <property type="match status" value="1"/>
</dbReference>
<evidence type="ECO:0000313" key="5">
    <source>
        <dbReference type="EnsemblPlants" id="QL03p037026:mrna"/>
    </source>
</evidence>
<evidence type="ECO:0000313" key="6">
    <source>
        <dbReference type="Proteomes" id="UP000594261"/>
    </source>
</evidence>
<dbReference type="GeneID" id="115981805"/>
<dbReference type="GO" id="GO:0046872">
    <property type="term" value="F:metal ion binding"/>
    <property type="evidence" value="ECO:0007669"/>
    <property type="project" value="UniProtKB-KW"/>
</dbReference>
<evidence type="ECO:0008006" key="7">
    <source>
        <dbReference type="Google" id="ProtNLM"/>
    </source>
</evidence>
<organism evidence="5 6">
    <name type="scientific">Quercus lobata</name>
    <name type="common">Valley oak</name>
    <dbReference type="NCBI Taxonomy" id="97700"/>
    <lineage>
        <taxon>Eukaryota</taxon>
        <taxon>Viridiplantae</taxon>
        <taxon>Streptophyta</taxon>
        <taxon>Embryophyta</taxon>
        <taxon>Tracheophyta</taxon>
        <taxon>Spermatophyta</taxon>
        <taxon>Magnoliopsida</taxon>
        <taxon>eudicotyledons</taxon>
        <taxon>Gunneridae</taxon>
        <taxon>Pentapetalae</taxon>
        <taxon>rosids</taxon>
        <taxon>fabids</taxon>
        <taxon>Fagales</taxon>
        <taxon>Fagaceae</taxon>
        <taxon>Quercus</taxon>
    </lineage>
</organism>
<dbReference type="PANTHER" id="PTHR31009">
    <property type="entry name" value="S-ADENOSYL-L-METHIONINE:CARBOXYL METHYLTRANSFERASE FAMILY PROTEIN"/>
    <property type="match status" value="1"/>
</dbReference>
<dbReference type="GO" id="GO:0008168">
    <property type="term" value="F:methyltransferase activity"/>
    <property type="evidence" value="ECO:0007669"/>
    <property type="project" value="UniProtKB-KW"/>
</dbReference>
<dbReference type="Proteomes" id="UP000594261">
    <property type="component" value="Chromosome 3"/>
</dbReference>
<reference evidence="5 6" key="1">
    <citation type="journal article" date="2016" name="G3 (Bethesda)">
        <title>First Draft Assembly and Annotation of the Genome of a California Endemic Oak Quercus lobata Nee (Fagaceae).</title>
        <authorList>
            <person name="Sork V.L."/>
            <person name="Fitz-Gibbon S.T."/>
            <person name="Puiu D."/>
            <person name="Crepeau M."/>
            <person name="Gugger P.F."/>
            <person name="Sherman R."/>
            <person name="Stevens K."/>
            <person name="Langley C.H."/>
            <person name="Pellegrini M."/>
            <person name="Salzberg S.L."/>
        </authorList>
    </citation>
    <scope>NUCLEOTIDE SEQUENCE [LARGE SCALE GENOMIC DNA]</scope>
    <source>
        <strain evidence="5 6">cv. SW786</strain>
    </source>
</reference>
<dbReference type="InterPro" id="IPR042086">
    <property type="entry name" value="MeTrfase_capping"/>
</dbReference>
<dbReference type="OMA" id="FHAMQHV"/>
<proteinExistence type="predicted"/>
<dbReference type="InterPro" id="IPR029063">
    <property type="entry name" value="SAM-dependent_MTases_sf"/>
</dbReference>
<keyword evidence="4" id="KW-0460">Magnesium</keyword>
<evidence type="ECO:0000256" key="3">
    <source>
        <dbReference type="ARBA" id="ARBA00022723"/>
    </source>
</evidence>
<keyword evidence="6" id="KW-1185">Reference proteome</keyword>
<dbReference type="EnsemblPlants" id="QL03p037026:mrna">
    <property type="protein sequence ID" value="QL03p037026:mrna"/>
    <property type="gene ID" value="QL03p037026"/>
</dbReference>
<reference evidence="5" key="2">
    <citation type="submission" date="2021-01" db="UniProtKB">
        <authorList>
            <consortium name="EnsemblPlants"/>
        </authorList>
    </citation>
    <scope>IDENTIFICATION</scope>
</reference>
<dbReference type="Gene3D" id="1.10.1200.270">
    <property type="entry name" value="Methyltransferase, alpha-helical capping domain"/>
    <property type="match status" value="1"/>
</dbReference>
<keyword evidence="2" id="KW-0808">Transferase</keyword>
<sequence length="362" mass="40031">MSNDTNIVPESYPMIGGDGSNSYTKNSYLQKAGANSVKAIIDDVIAEKLDVEKQISSSKSAFRIADLGCSVGPNTFIAMQNIIDAVQQKYQSQGFASHMPEFQVFFNDHTSNDFNTLFASLPPERSYFATGVPGSFHGRLFPDFSLDFVHSSFALQWLSKVPEELLNKNSAAWNKGRVHYESAPDEVAQAYTAQFAKDITTFLDGRAKELVVGGLMVLNMPGIPNGIPHSSSVTGLTFDILGHCLMDLAKEGLISEVQVDSFNVPIYVASPKEMTQLVERNGCFSIERMEIIQPWARAGDLSSQAFTMHLRAGMEGIISKHFGTEIIDELFDRYCKKHGEFIGLLESKCNEGNQLFIVLKRI</sequence>
<dbReference type="InterPro" id="IPR005299">
    <property type="entry name" value="MeTrfase_7"/>
</dbReference>
<evidence type="ECO:0000256" key="2">
    <source>
        <dbReference type="ARBA" id="ARBA00022679"/>
    </source>
</evidence>
<dbReference type="InParanoid" id="A0A7N2L7I3"/>
<protein>
    <recommendedName>
        <fullName evidence="7">S-adenosylmethionine-dependent methyltransferase</fullName>
    </recommendedName>
</protein>
<gene>
    <name evidence="5" type="primary">LOC115981805</name>
</gene>
<dbReference type="RefSeq" id="XP_030960024.1">
    <property type="nucleotide sequence ID" value="XM_031104164.1"/>
</dbReference>
<keyword evidence="3" id="KW-0479">Metal-binding</keyword>